<keyword evidence="10 19" id="KW-0547">Nucleotide-binding</keyword>
<feature type="binding site" evidence="19">
    <location>
        <position position="719"/>
    </location>
    <ligand>
        <name>ATP</name>
        <dbReference type="ChEBI" id="CHEBI:30616"/>
    </ligand>
</feature>
<dbReference type="Gene3D" id="3.80.10.10">
    <property type="entry name" value="Ribonuclease Inhibitor"/>
    <property type="match status" value="5"/>
</dbReference>
<evidence type="ECO:0000256" key="13">
    <source>
        <dbReference type="ARBA" id="ARBA00022989"/>
    </source>
</evidence>
<evidence type="ECO:0000256" key="4">
    <source>
        <dbReference type="ARBA" id="ARBA00022553"/>
    </source>
</evidence>
<evidence type="ECO:0000256" key="1">
    <source>
        <dbReference type="ARBA" id="ARBA00004479"/>
    </source>
</evidence>
<dbReference type="InterPro" id="IPR017441">
    <property type="entry name" value="Protein_kinase_ATP_BS"/>
</dbReference>
<evidence type="ECO:0000256" key="11">
    <source>
        <dbReference type="ARBA" id="ARBA00022777"/>
    </source>
</evidence>
<dbReference type="PROSITE" id="PS50011">
    <property type="entry name" value="PROTEIN_KINASE_DOM"/>
    <property type="match status" value="1"/>
</dbReference>
<evidence type="ECO:0000256" key="3">
    <source>
        <dbReference type="ARBA" id="ARBA00022527"/>
    </source>
</evidence>
<evidence type="ECO:0000256" key="20">
    <source>
        <dbReference type="SAM" id="Phobius"/>
    </source>
</evidence>
<dbReference type="AlphaFoldDB" id="A0A822Z946"/>
<dbReference type="Pfam" id="PF00560">
    <property type="entry name" value="LRR_1"/>
    <property type="match status" value="6"/>
</dbReference>
<keyword evidence="7 20" id="KW-0812">Transmembrane</keyword>
<dbReference type="EMBL" id="DUZY01000005">
    <property type="protein sequence ID" value="DAD41110.1"/>
    <property type="molecule type" value="Genomic_DNA"/>
</dbReference>
<dbReference type="PROSITE" id="PS00109">
    <property type="entry name" value="PROTEIN_KINASE_TYR"/>
    <property type="match status" value="1"/>
</dbReference>
<keyword evidence="24" id="KW-1185">Reference proteome</keyword>
<keyword evidence="11" id="KW-0418">Kinase</keyword>
<comment type="subcellular location">
    <subcellularLocation>
        <location evidence="1">Membrane</location>
        <topology evidence="1">Single-pass type I membrane protein</topology>
    </subcellularLocation>
</comment>
<evidence type="ECO:0000256" key="18">
    <source>
        <dbReference type="ARBA" id="ARBA00048679"/>
    </source>
</evidence>
<dbReference type="InterPro" id="IPR013210">
    <property type="entry name" value="LRR_N_plant-typ"/>
</dbReference>
<feature type="domain" description="Protein kinase" evidence="22">
    <location>
        <begin position="690"/>
        <end position="962"/>
    </location>
</feature>
<dbReference type="InterPro" id="IPR008266">
    <property type="entry name" value="Tyr_kinase_AS"/>
</dbReference>
<dbReference type="PRINTS" id="PR00019">
    <property type="entry name" value="LEURICHRPT"/>
</dbReference>
<feature type="transmembrane region" description="Helical" evidence="20">
    <location>
        <begin position="624"/>
        <end position="648"/>
    </location>
</feature>
<keyword evidence="8 21" id="KW-0732">Signal</keyword>
<evidence type="ECO:0000256" key="16">
    <source>
        <dbReference type="ARBA" id="ARBA00023180"/>
    </source>
</evidence>
<evidence type="ECO:0000313" key="23">
    <source>
        <dbReference type="EMBL" id="DAD41110.1"/>
    </source>
</evidence>
<dbReference type="GO" id="GO:0004674">
    <property type="term" value="F:protein serine/threonine kinase activity"/>
    <property type="evidence" value="ECO:0007669"/>
    <property type="project" value="UniProtKB-KW"/>
</dbReference>
<gene>
    <name evidence="23" type="ORF">HUJ06_015433</name>
</gene>
<comment type="caution">
    <text evidence="23">The sequence shown here is derived from an EMBL/GenBank/DDBJ whole genome shotgun (WGS) entry which is preliminary data.</text>
</comment>
<evidence type="ECO:0000256" key="21">
    <source>
        <dbReference type="SAM" id="SignalP"/>
    </source>
</evidence>
<keyword evidence="12 19" id="KW-0067">ATP-binding</keyword>
<keyword evidence="3" id="KW-0723">Serine/threonine-protein kinase</keyword>
<evidence type="ECO:0000256" key="12">
    <source>
        <dbReference type="ARBA" id="ARBA00022840"/>
    </source>
</evidence>
<dbReference type="GO" id="GO:0005524">
    <property type="term" value="F:ATP binding"/>
    <property type="evidence" value="ECO:0007669"/>
    <property type="project" value="UniProtKB-UniRule"/>
</dbReference>
<dbReference type="SUPFAM" id="SSF56112">
    <property type="entry name" value="Protein kinase-like (PK-like)"/>
    <property type="match status" value="1"/>
</dbReference>
<evidence type="ECO:0000313" key="24">
    <source>
        <dbReference type="Proteomes" id="UP000607653"/>
    </source>
</evidence>
<organism evidence="23 24">
    <name type="scientific">Nelumbo nucifera</name>
    <name type="common">Sacred lotus</name>
    <dbReference type="NCBI Taxonomy" id="4432"/>
    <lineage>
        <taxon>Eukaryota</taxon>
        <taxon>Viridiplantae</taxon>
        <taxon>Streptophyta</taxon>
        <taxon>Embryophyta</taxon>
        <taxon>Tracheophyta</taxon>
        <taxon>Spermatophyta</taxon>
        <taxon>Magnoliopsida</taxon>
        <taxon>Proteales</taxon>
        <taxon>Nelumbonaceae</taxon>
        <taxon>Nelumbo</taxon>
    </lineage>
</organism>
<sequence>MADFDKYVSLVLLVFAWFLLPSCSAQEPPSSEADALLRWKASLQSQTVLQSWTTTATRPNATTSPNPCNWTGIACNKAGNVTEINLFKAALQGKLDNFDFSSFPNLLRLDLSDNQLSGTIPTHIGKLTRLTYLDLSVNQLSGVLPLSLANLSNLSELYLSNNALTGELHPHLFSNWTRLTNLDLQYNNLTGRIPREITLLTSLRELVLMSNQISGSIPSEIGDVKNLEKLLLRGNNLIGTIPPSLGNLTKLTHLFLDLNHLSGSIPPTIGIWRSLTDLRLCRNRLSGVVPQEIGNLSLLTVFHMNYDNFSGHLPQQLCKNGLLVNFTAAGNNFTGPIPEGLRNCPTLYRFRLEGNQLTGSIDRDLGAYPNLDYIDLSNNKLNGELSPSWGRCRNLTAVKLAGNNIQGTIPVEFGQLTKLGVLDLSSNQLVGEIPKQVVRLSSLIRLSLKDNHLSGQIPFETGELSNLNFLDMSMNMLSGPIPEQIGDCSRLQHLSLSKNLFNGTIPYTIGNLVDLQELLDLSENSLTGEIPSQFKKLTKLMNLNLSHNMLTGVIPFSLSEMDSLTSIDLSYNDLEGPLPNSRAFQQSPPAAFANNRGLCCESCGLQACNLSSTEEGDRRTNFKFVIVIVASCSVALFFLVLFIGFSGFCQKISKSEKTGASVAGNGHIFSVWNYDGRIMYEDIIRATEGFNNKYCIGIGRSGKVYKAQLSNDHVLAIKKLSSEESELENVKSFRNEMQVLTETRHRNIVKLYGFCCHLDHTFLVYEYMENGSLSNILSSDNSAKKLDWIKRIKIVAGVAQALSYMHHDCKPPIVHRDISSKNVLLNTQLEACVSDFGTAKFLKPDSSNWTTVAGTYGYIAPELAYTMVVTEKCDVYSFGVLVLEVIMGKHPGELISSLSSSSDEDIVLKHVMDPRLSPPTIPQVSKALASIMMLALACLNADPQSRPTMRHTAQELLGHDLSFTKLFGSTDVGSPSHGSRYL</sequence>
<evidence type="ECO:0000256" key="19">
    <source>
        <dbReference type="PROSITE-ProRule" id="PRU10141"/>
    </source>
</evidence>
<comment type="catalytic activity">
    <reaction evidence="17">
        <text>L-threonyl-[protein] + ATP = O-phospho-L-threonyl-[protein] + ADP + H(+)</text>
        <dbReference type="Rhea" id="RHEA:46608"/>
        <dbReference type="Rhea" id="RHEA-COMP:11060"/>
        <dbReference type="Rhea" id="RHEA-COMP:11605"/>
        <dbReference type="ChEBI" id="CHEBI:15378"/>
        <dbReference type="ChEBI" id="CHEBI:30013"/>
        <dbReference type="ChEBI" id="CHEBI:30616"/>
        <dbReference type="ChEBI" id="CHEBI:61977"/>
        <dbReference type="ChEBI" id="CHEBI:456216"/>
        <dbReference type="EC" id="2.7.11.1"/>
    </reaction>
</comment>
<accession>A0A822Z946</accession>
<dbReference type="Pfam" id="PF13855">
    <property type="entry name" value="LRR_8"/>
    <property type="match status" value="3"/>
</dbReference>
<evidence type="ECO:0000256" key="15">
    <source>
        <dbReference type="ARBA" id="ARBA00023170"/>
    </source>
</evidence>
<dbReference type="GO" id="GO:0016020">
    <property type="term" value="C:membrane"/>
    <property type="evidence" value="ECO:0007669"/>
    <property type="project" value="UniProtKB-SubCell"/>
</dbReference>
<evidence type="ECO:0000256" key="7">
    <source>
        <dbReference type="ARBA" id="ARBA00022692"/>
    </source>
</evidence>
<comment type="catalytic activity">
    <reaction evidence="18">
        <text>L-seryl-[protein] + ATP = O-phospho-L-seryl-[protein] + ADP + H(+)</text>
        <dbReference type="Rhea" id="RHEA:17989"/>
        <dbReference type="Rhea" id="RHEA-COMP:9863"/>
        <dbReference type="Rhea" id="RHEA-COMP:11604"/>
        <dbReference type="ChEBI" id="CHEBI:15378"/>
        <dbReference type="ChEBI" id="CHEBI:29999"/>
        <dbReference type="ChEBI" id="CHEBI:30616"/>
        <dbReference type="ChEBI" id="CHEBI:83421"/>
        <dbReference type="ChEBI" id="CHEBI:456216"/>
        <dbReference type="EC" id="2.7.11.1"/>
    </reaction>
</comment>
<keyword evidence="13 20" id="KW-1133">Transmembrane helix</keyword>
<name>A0A822Z946_NELNU</name>
<dbReference type="InterPro" id="IPR000719">
    <property type="entry name" value="Prot_kinase_dom"/>
</dbReference>
<dbReference type="SUPFAM" id="SSF52058">
    <property type="entry name" value="L domain-like"/>
    <property type="match status" value="2"/>
</dbReference>
<keyword evidence="15" id="KW-0675">Receptor</keyword>
<dbReference type="FunFam" id="3.30.200.20:FF:000309">
    <property type="entry name" value="Leucine-rich repeat receptor protein kinase MSP1"/>
    <property type="match status" value="1"/>
</dbReference>
<dbReference type="SMART" id="SM00369">
    <property type="entry name" value="LRR_TYP"/>
    <property type="match status" value="9"/>
</dbReference>
<dbReference type="InterPro" id="IPR001611">
    <property type="entry name" value="Leu-rich_rpt"/>
</dbReference>
<keyword evidence="5" id="KW-0433">Leucine-rich repeat</keyword>
<evidence type="ECO:0000256" key="14">
    <source>
        <dbReference type="ARBA" id="ARBA00023136"/>
    </source>
</evidence>
<dbReference type="PANTHER" id="PTHR48056:SF42">
    <property type="entry name" value="MDIS1-INTERACTING RECEPTOR LIKE KINASE 2-LIKE"/>
    <property type="match status" value="1"/>
</dbReference>
<dbReference type="FunFam" id="1.10.510.10:FF:000445">
    <property type="entry name" value="MDIS1-interacting receptor like kinase 2"/>
    <property type="match status" value="1"/>
</dbReference>
<keyword evidence="9" id="KW-0677">Repeat</keyword>
<dbReference type="Pfam" id="PF08263">
    <property type="entry name" value="LRRNT_2"/>
    <property type="match status" value="1"/>
</dbReference>
<evidence type="ECO:0000256" key="2">
    <source>
        <dbReference type="ARBA" id="ARBA00012513"/>
    </source>
</evidence>
<evidence type="ECO:0000256" key="9">
    <source>
        <dbReference type="ARBA" id="ARBA00022737"/>
    </source>
</evidence>
<dbReference type="InterPro" id="IPR003591">
    <property type="entry name" value="Leu-rich_rpt_typical-subtyp"/>
</dbReference>
<dbReference type="Pfam" id="PF00069">
    <property type="entry name" value="Pkinase"/>
    <property type="match status" value="1"/>
</dbReference>
<keyword evidence="4" id="KW-0597">Phosphoprotein</keyword>
<feature type="signal peptide" evidence="21">
    <location>
        <begin position="1"/>
        <end position="25"/>
    </location>
</feature>
<proteinExistence type="predicted"/>
<evidence type="ECO:0000256" key="10">
    <source>
        <dbReference type="ARBA" id="ARBA00022741"/>
    </source>
</evidence>
<dbReference type="EC" id="2.7.11.1" evidence="2"/>
<dbReference type="Proteomes" id="UP000607653">
    <property type="component" value="Unassembled WGS sequence"/>
</dbReference>
<evidence type="ECO:0000256" key="8">
    <source>
        <dbReference type="ARBA" id="ARBA00022729"/>
    </source>
</evidence>
<dbReference type="Gene3D" id="1.10.510.10">
    <property type="entry name" value="Transferase(Phosphotransferase) domain 1"/>
    <property type="match status" value="1"/>
</dbReference>
<feature type="chain" id="PRO_5033033128" description="non-specific serine/threonine protein kinase" evidence="21">
    <location>
        <begin position="26"/>
        <end position="982"/>
    </location>
</feature>
<dbReference type="Gene3D" id="3.30.200.20">
    <property type="entry name" value="Phosphorylase Kinase, domain 1"/>
    <property type="match status" value="1"/>
</dbReference>
<protein>
    <recommendedName>
        <fullName evidence="2">non-specific serine/threonine protein kinase</fullName>
        <ecNumber evidence="2">2.7.11.1</ecNumber>
    </recommendedName>
</protein>
<evidence type="ECO:0000256" key="17">
    <source>
        <dbReference type="ARBA" id="ARBA00047899"/>
    </source>
</evidence>
<keyword evidence="6" id="KW-0808">Transferase</keyword>
<evidence type="ECO:0000256" key="6">
    <source>
        <dbReference type="ARBA" id="ARBA00022679"/>
    </source>
</evidence>
<dbReference type="FunFam" id="3.80.10.10:FF:000400">
    <property type="entry name" value="Nuclear pore complex protein NUP107"/>
    <property type="match status" value="1"/>
</dbReference>
<dbReference type="InterPro" id="IPR032675">
    <property type="entry name" value="LRR_dom_sf"/>
</dbReference>
<keyword evidence="14 20" id="KW-0472">Membrane</keyword>
<dbReference type="PROSITE" id="PS00107">
    <property type="entry name" value="PROTEIN_KINASE_ATP"/>
    <property type="match status" value="1"/>
</dbReference>
<dbReference type="InterPro" id="IPR050647">
    <property type="entry name" value="Plant_LRR-RLKs"/>
</dbReference>
<dbReference type="InterPro" id="IPR011009">
    <property type="entry name" value="Kinase-like_dom_sf"/>
</dbReference>
<dbReference type="PANTHER" id="PTHR48056">
    <property type="entry name" value="LRR RECEPTOR-LIKE SERINE/THREONINE-PROTEIN KINASE-RELATED"/>
    <property type="match status" value="1"/>
</dbReference>
<dbReference type="FunFam" id="3.80.10.10:FF:000177">
    <property type="entry name" value="Leucine-rich repeat receptor-like serine/threonine-protein kinase At1g17230"/>
    <property type="match status" value="1"/>
</dbReference>
<reference evidence="23 24" key="1">
    <citation type="journal article" date="2020" name="Mol. Biol. Evol.">
        <title>Distinct Expression and Methylation Patterns for Genes with Different Fates following a Single Whole-Genome Duplication in Flowering Plants.</title>
        <authorList>
            <person name="Shi T."/>
            <person name="Rahmani R.S."/>
            <person name="Gugger P.F."/>
            <person name="Wang M."/>
            <person name="Li H."/>
            <person name="Zhang Y."/>
            <person name="Li Z."/>
            <person name="Wang Q."/>
            <person name="Van de Peer Y."/>
            <person name="Marchal K."/>
            <person name="Chen J."/>
        </authorList>
    </citation>
    <scope>NUCLEOTIDE SEQUENCE [LARGE SCALE GENOMIC DNA]</scope>
    <source>
        <tissue evidence="23">Leaf</tissue>
    </source>
</reference>
<evidence type="ECO:0000259" key="22">
    <source>
        <dbReference type="PROSITE" id="PS50011"/>
    </source>
</evidence>
<keyword evidence="16" id="KW-0325">Glycoprotein</keyword>
<evidence type="ECO:0000256" key="5">
    <source>
        <dbReference type="ARBA" id="ARBA00022614"/>
    </source>
</evidence>